<dbReference type="STRING" id="1448321.A0A317VRK6"/>
<dbReference type="Proteomes" id="UP000247233">
    <property type="component" value="Unassembled WGS sequence"/>
</dbReference>
<keyword evidence="2" id="KW-1185">Reference proteome</keyword>
<evidence type="ECO:0000313" key="1">
    <source>
        <dbReference type="EMBL" id="PWY75528.1"/>
    </source>
</evidence>
<gene>
    <name evidence="1" type="ORF">BO70DRAFT_364064</name>
</gene>
<reference evidence="1 2" key="1">
    <citation type="submission" date="2016-12" db="EMBL/GenBank/DDBJ databases">
        <title>The genomes of Aspergillus section Nigri reveals drivers in fungal speciation.</title>
        <authorList>
            <consortium name="DOE Joint Genome Institute"/>
            <person name="Vesth T.C."/>
            <person name="Nybo J."/>
            <person name="Theobald S."/>
            <person name="Brandl J."/>
            <person name="Frisvad J.C."/>
            <person name="Nielsen K.F."/>
            <person name="Lyhne E.K."/>
            <person name="Kogle M.E."/>
            <person name="Kuo A."/>
            <person name="Riley R."/>
            <person name="Clum A."/>
            <person name="Nolan M."/>
            <person name="Lipzen A."/>
            <person name="Salamov A."/>
            <person name="Henrissat B."/>
            <person name="Wiebenga A."/>
            <person name="De Vries R.P."/>
            <person name="Grigoriev I.V."/>
            <person name="Mortensen U.H."/>
            <person name="Andersen M.R."/>
            <person name="Baker S.E."/>
        </authorList>
    </citation>
    <scope>NUCLEOTIDE SEQUENCE [LARGE SCALE GENOMIC DNA]</scope>
    <source>
        <strain evidence="1 2">CBS 117.55</strain>
    </source>
</reference>
<dbReference type="AlphaFoldDB" id="A0A317VRK6"/>
<comment type="caution">
    <text evidence="1">The sequence shown here is derived from an EMBL/GenBank/DDBJ whole genome shotgun (WGS) entry which is preliminary data.</text>
</comment>
<dbReference type="EMBL" id="MSFL01000021">
    <property type="protein sequence ID" value="PWY75528.1"/>
    <property type="molecule type" value="Genomic_DNA"/>
</dbReference>
<accession>A0A317VRK6</accession>
<proteinExistence type="predicted"/>
<organism evidence="1 2">
    <name type="scientific">Aspergillus heteromorphus CBS 117.55</name>
    <dbReference type="NCBI Taxonomy" id="1448321"/>
    <lineage>
        <taxon>Eukaryota</taxon>
        <taxon>Fungi</taxon>
        <taxon>Dikarya</taxon>
        <taxon>Ascomycota</taxon>
        <taxon>Pezizomycotina</taxon>
        <taxon>Eurotiomycetes</taxon>
        <taxon>Eurotiomycetidae</taxon>
        <taxon>Eurotiales</taxon>
        <taxon>Aspergillaceae</taxon>
        <taxon>Aspergillus</taxon>
        <taxon>Aspergillus subgen. Circumdati</taxon>
    </lineage>
</organism>
<dbReference type="VEuPathDB" id="FungiDB:BO70DRAFT_364064"/>
<evidence type="ECO:0000313" key="2">
    <source>
        <dbReference type="Proteomes" id="UP000247233"/>
    </source>
</evidence>
<sequence length="75" mass="8458">MDSLVIVDDRCDPTPVIATPGQGRIQYGRAWESLQYMRLHVNVQALNAGELNNHVKNDRIDKAERRILFVPAASL</sequence>
<dbReference type="GeneID" id="37065954"/>
<protein>
    <submittedName>
        <fullName evidence="1">Uncharacterized protein</fullName>
    </submittedName>
</protein>
<dbReference type="RefSeq" id="XP_025397494.1">
    <property type="nucleotide sequence ID" value="XM_025543717.1"/>
</dbReference>
<name>A0A317VRK6_9EURO</name>